<gene>
    <name evidence="1" type="ORF">LCGC14_2340910</name>
</gene>
<evidence type="ECO:0000313" key="1">
    <source>
        <dbReference type="EMBL" id="KKL46901.1"/>
    </source>
</evidence>
<dbReference type="EMBL" id="LAZR01033862">
    <property type="protein sequence ID" value="KKL46901.1"/>
    <property type="molecule type" value="Genomic_DNA"/>
</dbReference>
<organism evidence="1">
    <name type="scientific">marine sediment metagenome</name>
    <dbReference type="NCBI Taxonomy" id="412755"/>
    <lineage>
        <taxon>unclassified sequences</taxon>
        <taxon>metagenomes</taxon>
        <taxon>ecological metagenomes</taxon>
    </lineage>
</organism>
<sequence>IDNLKEERKIMFKNQSVEDASDIEIRLAEGYFSYYQESEKLEYLNHAYNHLDLAKTIAIEKQNYFDLCRLVMLKGLLAEESKLPEQARTHFDEALKIANEYGLVNLEKELSEHLDQLNAGTAKRSAGSILRRMFTRLTFRKTEEGQTRQKSIVYSIYIEAQDSPWNLILQNELNASLKDTNYLLGFHDLWTNIEEKWQQQQVNYITVSRGAVLIENSPHFQLFAFCDHLDYLTRLTLQNFLPTLEDFSHRDKTEELEAKILNILRNDVGKFMKAENL</sequence>
<name>A0A0F9CZL0_9ZZZZ</name>
<comment type="caution">
    <text evidence="1">The sequence shown here is derived from an EMBL/GenBank/DDBJ whole genome shotgun (WGS) entry which is preliminary data.</text>
</comment>
<proteinExistence type="predicted"/>
<accession>A0A0F9CZL0</accession>
<reference evidence="1" key="1">
    <citation type="journal article" date="2015" name="Nature">
        <title>Complex archaea that bridge the gap between prokaryotes and eukaryotes.</title>
        <authorList>
            <person name="Spang A."/>
            <person name="Saw J.H."/>
            <person name="Jorgensen S.L."/>
            <person name="Zaremba-Niedzwiedzka K."/>
            <person name="Martijn J."/>
            <person name="Lind A.E."/>
            <person name="van Eijk R."/>
            <person name="Schleper C."/>
            <person name="Guy L."/>
            <person name="Ettema T.J."/>
        </authorList>
    </citation>
    <scope>NUCLEOTIDE SEQUENCE</scope>
</reference>
<protein>
    <submittedName>
        <fullName evidence="1">Uncharacterized protein</fullName>
    </submittedName>
</protein>
<feature type="non-terminal residue" evidence="1">
    <location>
        <position position="1"/>
    </location>
</feature>
<dbReference type="AlphaFoldDB" id="A0A0F9CZL0"/>